<evidence type="ECO:0000256" key="2">
    <source>
        <dbReference type="ARBA" id="ARBA00004648"/>
    </source>
</evidence>
<gene>
    <name evidence="18" type="ORF">VFH_III152880</name>
</gene>
<evidence type="ECO:0000256" key="16">
    <source>
        <dbReference type="SAM" id="Phobius"/>
    </source>
</evidence>
<keyword evidence="8" id="KW-0223">Dioxygenase</keyword>
<protein>
    <recommendedName>
        <fullName evidence="4">procollagen-proline 4-dioxygenase</fullName>
        <ecNumber evidence="4">1.14.11.2</ecNumber>
    </recommendedName>
</protein>
<feature type="domain" description="Fe2OG dioxygenase" evidence="17">
    <location>
        <begin position="159"/>
        <end position="279"/>
    </location>
</feature>
<dbReference type="InterPro" id="IPR045054">
    <property type="entry name" value="P4HA-like"/>
</dbReference>
<keyword evidence="14" id="KW-0325">Glycoprotein</keyword>
<dbReference type="PANTHER" id="PTHR10869">
    <property type="entry name" value="PROLYL 4-HYDROXYLASE ALPHA SUBUNIT"/>
    <property type="match status" value="1"/>
</dbReference>
<evidence type="ECO:0000256" key="10">
    <source>
        <dbReference type="ARBA" id="ARBA00022989"/>
    </source>
</evidence>
<dbReference type="GO" id="GO:0031418">
    <property type="term" value="F:L-ascorbic acid binding"/>
    <property type="evidence" value="ECO:0007669"/>
    <property type="project" value="InterPro"/>
</dbReference>
<reference evidence="18 19" key="1">
    <citation type="submission" date="2023-01" db="EMBL/GenBank/DDBJ databases">
        <authorList>
            <person name="Kreplak J."/>
        </authorList>
    </citation>
    <scope>NUCLEOTIDE SEQUENCE [LARGE SCALE GENOMIC DNA]</scope>
</reference>
<evidence type="ECO:0000256" key="3">
    <source>
        <dbReference type="ARBA" id="ARBA00006511"/>
    </source>
</evidence>
<keyword evidence="6" id="KW-0479">Metal-binding</keyword>
<dbReference type="GO" id="GO:0005794">
    <property type="term" value="C:Golgi apparatus"/>
    <property type="evidence" value="ECO:0007669"/>
    <property type="project" value="EnsemblPlants"/>
</dbReference>
<dbReference type="AlphaFoldDB" id="A0AAV1A6D8"/>
<comment type="catalytic activity">
    <reaction evidence="15">
        <text>L-prolyl-[collagen] + 2-oxoglutarate + O2 = trans-4-hydroxy-L-prolyl-[collagen] + succinate + CO2</text>
        <dbReference type="Rhea" id="RHEA:18945"/>
        <dbReference type="Rhea" id="RHEA-COMP:11676"/>
        <dbReference type="Rhea" id="RHEA-COMP:11680"/>
        <dbReference type="ChEBI" id="CHEBI:15379"/>
        <dbReference type="ChEBI" id="CHEBI:16526"/>
        <dbReference type="ChEBI" id="CHEBI:16810"/>
        <dbReference type="ChEBI" id="CHEBI:30031"/>
        <dbReference type="ChEBI" id="CHEBI:50342"/>
        <dbReference type="ChEBI" id="CHEBI:61965"/>
        <dbReference type="EC" id="1.14.11.2"/>
    </reaction>
</comment>
<name>A0AAV1A6D8_VICFA</name>
<evidence type="ECO:0000256" key="7">
    <source>
        <dbReference type="ARBA" id="ARBA00022824"/>
    </source>
</evidence>
<dbReference type="EMBL" id="OX451738">
    <property type="protein sequence ID" value="CAI8604842.1"/>
    <property type="molecule type" value="Genomic_DNA"/>
</dbReference>
<evidence type="ECO:0000256" key="4">
    <source>
        <dbReference type="ARBA" id="ARBA00012269"/>
    </source>
</evidence>
<dbReference type="InterPro" id="IPR044862">
    <property type="entry name" value="Pro_4_hyd_alph_FE2OG_OXY"/>
</dbReference>
<dbReference type="Gene3D" id="2.60.120.620">
    <property type="entry name" value="q2cbj1_9rhob like domain"/>
    <property type="match status" value="1"/>
</dbReference>
<evidence type="ECO:0000256" key="8">
    <source>
        <dbReference type="ARBA" id="ARBA00022964"/>
    </source>
</evidence>
<keyword evidence="19" id="KW-1185">Reference proteome</keyword>
<dbReference type="Pfam" id="PF13640">
    <property type="entry name" value="2OG-FeII_Oxy_3"/>
    <property type="match status" value="1"/>
</dbReference>
<dbReference type="SMART" id="SM00702">
    <property type="entry name" value="P4Hc"/>
    <property type="match status" value="1"/>
</dbReference>
<dbReference type="FunFam" id="2.60.120.620:FF:000002">
    <property type="entry name" value="Prolyl 4-hydroxylase 4"/>
    <property type="match status" value="1"/>
</dbReference>
<evidence type="ECO:0000256" key="6">
    <source>
        <dbReference type="ARBA" id="ARBA00022723"/>
    </source>
</evidence>
<comment type="subcellular location">
    <subcellularLocation>
        <location evidence="2">Endoplasmic reticulum membrane</location>
        <topology evidence="2">Single-pass type II membrane protein</topology>
    </subcellularLocation>
</comment>
<keyword evidence="10 16" id="KW-1133">Transmembrane helix</keyword>
<evidence type="ECO:0000256" key="5">
    <source>
        <dbReference type="ARBA" id="ARBA00022692"/>
    </source>
</evidence>
<evidence type="ECO:0000256" key="9">
    <source>
        <dbReference type="ARBA" id="ARBA00022968"/>
    </source>
</evidence>
<evidence type="ECO:0000313" key="18">
    <source>
        <dbReference type="EMBL" id="CAI8604842.1"/>
    </source>
</evidence>
<comment type="similarity">
    <text evidence="3">Belongs to the P4HA family.</text>
</comment>
<keyword evidence="7" id="KW-0256">Endoplasmic reticulum</keyword>
<keyword evidence="5 16" id="KW-0812">Transmembrane</keyword>
<evidence type="ECO:0000256" key="13">
    <source>
        <dbReference type="ARBA" id="ARBA00023136"/>
    </source>
</evidence>
<dbReference type="EC" id="1.14.11.2" evidence="4"/>
<evidence type="ECO:0000313" key="19">
    <source>
        <dbReference type="Proteomes" id="UP001157006"/>
    </source>
</evidence>
<dbReference type="PROSITE" id="PS51471">
    <property type="entry name" value="FE2OG_OXY"/>
    <property type="match status" value="1"/>
</dbReference>
<feature type="transmembrane region" description="Helical" evidence="16">
    <location>
        <begin position="12"/>
        <end position="35"/>
    </location>
</feature>
<dbReference type="InterPro" id="IPR005123">
    <property type="entry name" value="Oxoglu/Fe-dep_dioxygenase_dom"/>
</dbReference>
<proteinExistence type="inferred from homology"/>
<accession>A0AAV1A6D8</accession>
<evidence type="ECO:0000256" key="15">
    <source>
        <dbReference type="ARBA" id="ARBA00049169"/>
    </source>
</evidence>
<keyword evidence="11" id="KW-0560">Oxidoreductase</keyword>
<dbReference type="Proteomes" id="UP001157006">
    <property type="component" value="Chromosome 3"/>
</dbReference>
<dbReference type="PANTHER" id="PTHR10869:SF195">
    <property type="entry name" value="PROLYL 4-HYDROXYLASE 9-RELATED"/>
    <property type="match status" value="1"/>
</dbReference>
<keyword evidence="9" id="KW-0735">Signal-anchor</keyword>
<keyword evidence="12" id="KW-0408">Iron</keyword>
<dbReference type="GO" id="GO:0005789">
    <property type="term" value="C:endoplasmic reticulum membrane"/>
    <property type="evidence" value="ECO:0007669"/>
    <property type="project" value="UniProtKB-SubCell"/>
</dbReference>
<evidence type="ECO:0000259" key="17">
    <source>
        <dbReference type="PROSITE" id="PS51471"/>
    </source>
</evidence>
<organism evidence="18 19">
    <name type="scientific">Vicia faba</name>
    <name type="common">Broad bean</name>
    <name type="synonym">Faba vulgaris</name>
    <dbReference type="NCBI Taxonomy" id="3906"/>
    <lineage>
        <taxon>Eukaryota</taxon>
        <taxon>Viridiplantae</taxon>
        <taxon>Streptophyta</taxon>
        <taxon>Embryophyta</taxon>
        <taxon>Tracheophyta</taxon>
        <taxon>Spermatophyta</taxon>
        <taxon>Magnoliopsida</taxon>
        <taxon>eudicotyledons</taxon>
        <taxon>Gunneridae</taxon>
        <taxon>Pentapetalae</taxon>
        <taxon>rosids</taxon>
        <taxon>fabids</taxon>
        <taxon>Fabales</taxon>
        <taxon>Fabaceae</taxon>
        <taxon>Papilionoideae</taxon>
        <taxon>50 kb inversion clade</taxon>
        <taxon>NPAAA clade</taxon>
        <taxon>Hologalegina</taxon>
        <taxon>IRL clade</taxon>
        <taxon>Fabeae</taxon>
        <taxon>Vicia</taxon>
    </lineage>
</organism>
<evidence type="ECO:0000256" key="1">
    <source>
        <dbReference type="ARBA" id="ARBA00001961"/>
    </source>
</evidence>
<evidence type="ECO:0000256" key="14">
    <source>
        <dbReference type="ARBA" id="ARBA00023180"/>
    </source>
</evidence>
<evidence type="ECO:0000256" key="11">
    <source>
        <dbReference type="ARBA" id="ARBA00023002"/>
    </source>
</evidence>
<dbReference type="InterPro" id="IPR006620">
    <property type="entry name" value="Pro_4_hyd_alph"/>
</dbReference>
<comment type="cofactor">
    <cofactor evidence="1">
        <name>L-ascorbate</name>
        <dbReference type="ChEBI" id="CHEBI:38290"/>
    </cofactor>
</comment>
<dbReference type="GO" id="GO:0005506">
    <property type="term" value="F:iron ion binding"/>
    <property type="evidence" value="ECO:0007669"/>
    <property type="project" value="InterPro"/>
</dbReference>
<sequence length="286" mass="32753">MKGKVKISKLKLSIPILCLCLFFFFFGLFLSPIIFQNLIDEGPHFRKLQNSVKKEYDHIQHGKSGESFVQSIPFQILSFNPRAVYFPNFTNTETCEQIIKMAKPTLEPSKLALREGDDAESIKGTRTSSGVFIRASEDKSGILDIIERKISKVTMIPKTYGEDFNILRYEVGQKYDSHYDAFDPAEYDHVDSQRVASFLLYLSNVEMGGETMFPYEDGLNVDTNYDYQKCIGLKVKPRQGDGLLFYSVFPNGKIDKNSLHGSCPVIKGEKWVATKWINDKQQHQHY</sequence>
<evidence type="ECO:0000256" key="12">
    <source>
        <dbReference type="ARBA" id="ARBA00023004"/>
    </source>
</evidence>
<dbReference type="GO" id="GO:0004656">
    <property type="term" value="F:procollagen-proline 4-dioxygenase activity"/>
    <property type="evidence" value="ECO:0007669"/>
    <property type="project" value="UniProtKB-EC"/>
</dbReference>
<keyword evidence="13 16" id="KW-0472">Membrane</keyword>